<proteinExistence type="predicted"/>
<evidence type="ECO:0000313" key="3">
    <source>
        <dbReference type="Proteomes" id="UP001524478"/>
    </source>
</evidence>
<evidence type="ECO:0008006" key="4">
    <source>
        <dbReference type="Google" id="ProtNLM"/>
    </source>
</evidence>
<gene>
    <name evidence="2" type="ORF">NE686_11175</name>
</gene>
<evidence type="ECO:0000313" key="2">
    <source>
        <dbReference type="EMBL" id="MCQ4923653.1"/>
    </source>
</evidence>
<evidence type="ECO:0000256" key="1">
    <source>
        <dbReference type="SAM" id="Phobius"/>
    </source>
</evidence>
<dbReference type="EMBL" id="JANGAC010000007">
    <property type="protein sequence ID" value="MCQ4923653.1"/>
    <property type="molecule type" value="Genomic_DNA"/>
</dbReference>
<feature type="transmembrane region" description="Helical" evidence="1">
    <location>
        <begin position="6"/>
        <end position="23"/>
    </location>
</feature>
<name>A0ABT1SB01_9FIRM</name>
<keyword evidence="3" id="KW-1185">Reference proteome</keyword>
<feature type="transmembrane region" description="Helical" evidence="1">
    <location>
        <begin position="32"/>
        <end position="51"/>
    </location>
</feature>
<accession>A0ABT1SB01</accession>
<organism evidence="2 3">
    <name type="scientific">Tissierella carlieri</name>
    <dbReference type="NCBI Taxonomy" id="689904"/>
    <lineage>
        <taxon>Bacteria</taxon>
        <taxon>Bacillati</taxon>
        <taxon>Bacillota</taxon>
        <taxon>Tissierellia</taxon>
        <taxon>Tissierellales</taxon>
        <taxon>Tissierellaceae</taxon>
        <taxon>Tissierella</taxon>
    </lineage>
</organism>
<reference evidence="2 3" key="1">
    <citation type="submission" date="2022-06" db="EMBL/GenBank/DDBJ databases">
        <title>Isolation of gut microbiota from human fecal samples.</title>
        <authorList>
            <person name="Pamer E.G."/>
            <person name="Barat B."/>
            <person name="Waligurski E."/>
            <person name="Medina S."/>
            <person name="Paddock L."/>
            <person name="Mostad J."/>
        </authorList>
    </citation>
    <scope>NUCLEOTIDE SEQUENCE [LARGE SCALE GENOMIC DNA]</scope>
    <source>
        <strain evidence="2 3">DFI.7.95</strain>
    </source>
</reference>
<protein>
    <recommendedName>
        <fullName evidence="4">Exosortase</fullName>
    </recommendedName>
</protein>
<keyword evidence="1" id="KW-1133">Transmembrane helix</keyword>
<keyword evidence="1" id="KW-0812">Transmembrane</keyword>
<sequence>MGISGIILIMFLAAIMLLIAGLIKRDKVFKSISAILFVLSIALFLLVWNALSYM</sequence>
<comment type="caution">
    <text evidence="2">The sequence shown here is derived from an EMBL/GenBank/DDBJ whole genome shotgun (WGS) entry which is preliminary data.</text>
</comment>
<dbReference type="RefSeq" id="WP_216558495.1">
    <property type="nucleotide sequence ID" value="NZ_JAHLOH010000031.1"/>
</dbReference>
<keyword evidence="1" id="KW-0472">Membrane</keyword>
<dbReference type="Proteomes" id="UP001524478">
    <property type="component" value="Unassembled WGS sequence"/>
</dbReference>